<evidence type="ECO:0000256" key="1">
    <source>
        <dbReference type="ARBA" id="ARBA00000707"/>
    </source>
</evidence>
<accession>A0AAF0Y3A5</accession>
<dbReference type="SUPFAM" id="SSF54001">
    <property type="entry name" value="Cysteine proteinases"/>
    <property type="match status" value="1"/>
</dbReference>
<proteinExistence type="predicted"/>
<dbReference type="RefSeq" id="XP_062622848.1">
    <property type="nucleotide sequence ID" value="XM_062766864.1"/>
</dbReference>
<feature type="domain" description="OTU" evidence="13">
    <location>
        <begin position="139"/>
        <end position="260"/>
    </location>
</feature>
<evidence type="ECO:0000256" key="10">
    <source>
        <dbReference type="ARBA" id="ARBA00022833"/>
    </source>
</evidence>
<protein>
    <recommendedName>
        <fullName evidence="11">Ubiquitin thioesterase OTU</fullName>
        <ecNumber evidence="11">3.4.19.12</ecNumber>
    </recommendedName>
</protein>
<evidence type="ECO:0000256" key="11">
    <source>
        <dbReference type="RuleBase" id="RU367104"/>
    </source>
</evidence>
<comment type="function">
    <text evidence="11">Hydrolase that can remove conjugated ubiquitin from proteins and may therefore play an important regulatory role at the level of protein turnover by preventing degradation.</text>
</comment>
<evidence type="ECO:0000256" key="2">
    <source>
        <dbReference type="ARBA" id="ARBA00004496"/>
    </source>
</evidence>
<dbReference type="EMBL" id="CP086714">
    <property type="protein sequence ID" value="WOO76816.1"/>
    <property type="molecule type" value="Genomic_DNA"/>
</dbReference>
<dbReference type="Pfam" id="PF21403">
    <property type="entry name" value="OTU1_UBXL"/>
    <property type="match status" value="1"/>
</dbReference>
<keyword evidence="10" id="KW-0862">Zinc</keyword>
<feature type="region of interest" description="Disordered" evidence="12">
    <location>
        <begin position="76"/>
        <end position="120"/>
    </location>
</feature>
<keyword evidence="6" id="KW-0863">Zinc-finger</keyword>
<dbReference type="GO" id="GO:0036503">
    <property type="term" value="P:ERAD pathway"/>
    <property type="evidence" value="ECO:0007669"/>
    <property type="project" value="TreeGrafter"/>
</dbReference>
<dbReference type="Pfam" id="PF24560">
    <property type="entry name" value="zf-C2H2_OTU1_C"/>
    <property type="match status" value="1"/>
</dbReference>
<evidence type="ECO:0000259" key="13">
    <source>
        <dbReference type="PROSITE" id="PS50802"/>
    </source>
</evidence>
<dbReference type="CDD" id="cd22745">
    <property type="entry name" value="OTU_OTU1"/>
    <property type="match status" value="1"/>
</dbReference>
<evidence type="ECO:0000313" key="14">
    <source>
        <dbReference type="EMBL" id="WOO76816.1"/>
    </source>
</evidence>
<dbReference type="PROSITE" id="PS50802">
    <property type="entry name" value="OTU"/>
    <property type="match status" value="1"/>
</dbReference>
<dbReference type="InterPro" id="IPR048857">
    <property type="entry name" value="OTU1_Ubl"/>
</dbReference>
<gene>
    <name evidence="14" type="primary">yod1</name>
    <name evidence="14" type="ORF">LOC62_01G000432</name>
</gene>
<dbReference type="InterPro" id="IPR003323">
    <property type="entry name" value="OTU_dom"/>
</dbReference>
<dbReference type="GO" id="GO:0004843">
    <property type="term" value="F:cysteine-type deubiquitinase activity"/>
    <property type="evidence" value="ECO:0007669"/>
    <property type="project" value="UniProtKB-UniRule"/>
</dbReference>
<sequence length="336" mass="36778">MTPVRLRHPRGVTTLEIDPETQGVADLRVLIFSATEIPPSEQEIKYGYPPKPLPDTAGRLSTIPITRGEQLIVTAVPPTIKSPRLRRPSVKEQDAALSAPSPPRDKPAPKPQLSPLEDGDIPVEASESVKLPGLDAGYLQLRVVPDDNSCLFSAIGLVFEGGISAAQNLRKVVADAIKADPVNYSDVMLGRPRDEYIAKILHKDTWGGAIELSIFAQHYKTEICSFDVATGRCDRFGEGNYESRCLLVYSGIHYDAITLSPLETSPPSFHTTVFPVNEDDILPTAEKLVTTLRKRHYFTDTANFDLKCGVCGLGLKGEQGAREHAMMTGHVDFGEY</sequence>
<evidence type="ECO:0000256" key="7">
    <source>
        <dbReference type="ARBA" id="ARBA00022786"/>
    </source>
</evidence>
<dbReference type="EC" id="3.4.19.12" evidence="11"/>
<dbReference type="InterPro" id="IPR038765">
    <property type="entry name" value="Papain-like_cys_pep_sf"/>
</dbReference>
<comment type="subcellular location">
    <subcellularLocation>
        <location evidence="2 11">Cytoplasm</location>
    </subcellularLocation>
</comment>
<evidence type="ECO:0000256" key="3">
    <source>
        <dbReference type="ARBA" id="ARBA00022490"/>
    </source>
</evidence>
<reference evidence="14" key="1">
    <citation type="submission" date="2023-10" db="EMBL/GenBank/DDBJ databases">
        <authorList>
            <person name="Noh H."/>
        </authorList>
    </citation>
    <scope>NUCLEOTIDE SEQUENCE</scope>
    <source>
        <strain evidence="14">DUCC4014</strain>
    </source>
</reference>
<dbReference type="InterPro" id="IPR057766">
    <property type="entry name" value="Znf-C2H2_OTU1-like_C"/>
</dbReference>
<dbReference type="GO" id="GO:0005634">
    <property type="term" value="C:nucleus"/>
    <property type="evidence" value="ECO:0007669"/>
    <property type="project" value="TreeGrafter"/>
</dbReference>
<evidence type="ECO:0000256" key="5">
    <source>
        <dbReference type="ARBA" id="ARBA00022723"/>
    </source>
</evidence>
<evidence type="ECO:0000256" key="12">
    <source>
        <dbReference type="SAM" id="MobiDB-lite"/>
    </source>
</evidence>
<dbReference type="FunFam" id="3.90.70.80:FF:000016">
    <property type="entry name" value="Putative ubiquitin thioesterase otu1"/>
    <property type="match status" value="1"/>
</dbReference>
<dbReference type="Proteomes" id="UP000827549">
    <property type="component" value="Chromosome 1"/>
</dbReference>
<evidence type="ECO:0000256" key="8">
    <source>
        <dbReference type="ARBA" id="ARBA00022801"/>
    </source>
</evidence>
<comment type="catalytic activity">
    <reaction evidence="1 11">
        <text>Thiol-dependent hydrolysis of ester, thioester, amide, peptide and isopeptide bonds formed by the C-terminal Gly of ubiquitin (a 76-residue protein attached to proteins as an intracellular targeting signal).</text>
        <dbReference type="EC" id="3.4.19.12"/>
    </reaction>
</comment>
<keyword evidence="7 11" id="KW-0833">Ubl conjugation pathway</keyword>
<dbReference type="CDD" id="cd17059">
    <property type="entry name" value="Ubl_OTU1"/>
    <property type="match status" value="1"/>
</dbReference>
<dbReference type="PANTHER" id="PTHR13312">
    <property type="entry name" value="HIV-INDUCED PROTEIN-7-LIKE PROTEASE"/>
    <property type="match status" value="1"/>
</dbReference>
<dbReference type="Pfam" id="PF02338">
    <property type="entry name" value="OTU"/>
    <property type="match status" value="1"/>
</dbReference>
<keyword evidence="8 11" id="KW-0378">Hydrolase</keyword>
<evidence type="ECO:0000313" key="15">
    <source>
        <dbReference type="Proteomes" id="UP000827549"/>
    </source>
</evidence>
<evidence type="ECO:0000256" key="6">
    <source>
        <dbReference type="ARBA" id="ARBA00022771"/>
    </source>
</evidence>
<dbReference type="GO" id="GO:0016579">
    <property type="term" value="P:protein deubiquitination"/>
    <property type="evidence" value="ECO:0007669"/>
    <property type="project" value="TreeGrafter"/>
</dbReference>
<keyword evidence="9 11" id="KW-0788">Thiol protease</keyword>
<evidence type="ECO:0000256" key="4">
    <source>
        <dbReference type="ARBA" id="ARBA00022670"/>
    </source>
</evidence>
<dbReference type="GO" id="GO:0030968">
    <property type="term" value="P:endoplasmic reticulum unfolded protein response"/>
    <property type="evidence" value="ECO:0007669"/>
    <property type="project" value="TreeGrafter"/>
</dbReference>
<organism evidence="14 15">
    <name type="scientific">Vanrija pseudolonga</name>
    <dbReference type="NCBI Taxonomy" id="143232"/>
    <lineage>
        <taxon>Eukaryota</taxon>
        <taxon>Fungi</taxon>
        <taxon>Dikarya</taxon>
        <taxon>Basidiomycota</taxon>
        <taxon>Agaricomycotina</taxon>
        <taxon>Tremellomycetes</taxon>
        <taxon>Trichosporonales</taxon>
        <taxon>Trichosporonaceae</taxon>
        <taxon>Vanrija</taxon>
    </lineage>
</organism>
<dbReference type="Gene3D" id="3.90.70.80">
    <property type="match status" value="1"/>
</dbReference>
<evidence type="ECO:0000256" key="9">
    <source>
        <dbReference type="ARBA" id="ARBA00022807"/>
    </source>
</evidence>
<name>A0AAF0Y3A5_9TREE</name>
<keyword evidence="4" id="KW-0645">Protease</keyword>
<dbReference type="PANTHER" id="PTHR13312:SF0">
    <property type="entry name" value="UBIQUITIN THIOESTERASE OTU1"/>
    <property type="match status" value="1"/>
</dbReference>
<dbReference type="Gene3D" id="3.10.20.90">
    <property type="entry name" value="Phosphatidylinositol 3-kinase Catalytic Subunit, Chain A, domain 1"/>
    <property type="match status" value="1"/>
</dbReference>
<dbReference type="GO" id="GO:0008270">
    <property type="term" value="F:zinc ion binding"/>
    <property type="evidence" value="ECO:0007669"/>
    <property type="project" value="UniProtKB-KW"/>
</dbReference>
<dbReference type="AlphaFoldDB" id="A0AAF0Y3A5"/>
<keyword evidence="5" id="KW-0479">Metal-binding</keyword>
<dbReference type="GeneID" id="87803690"/>
<dbReference type="GO" id="GO:0005829">
    <property type="term" value="C:cytosol"/>
    <property type="evidence" value="ECO:0007669"/>
    <property type="project" value="TreeGrafter"/>
</dbReference>
<keyword evidence="3 11" id="KW-0963">Cytoplasm</keyword>
<keyword evidence="15" id="KW-1185">Reference proteome</keyword>